<evidence type="ECO:0000313" key="4">
    <source>
        <dbReference type="Proteomes" id="UP001240236"/>
    </source>
</evidence>
<dbReference type="InterPro" id="IPR001455">
    <property type="entry name" value="TusA-like"/>
</dbReference>
<gene>
    <name evidence="3" type="ORF">J2S42_004401</name>
</gene>
<sequence>MTTAGDDSPAEVLDCLGQRCPLPVIALAKRLPALPVGAVVRVLADDPAAANDIPAWCRMKSQEYLGSPEHAAFDVRRVT</sequence>
<keyword evidence="3" id="KW-0808">Transferase</keyword>
<keyword evidence="4" id="KW-1185">Reference proteome</keyword>
<dbReference type="EC" id="2.8.1.-" evidence="3"/>
<protein>
    <submittedName>
        <fullName evidence="3">tRNA 2-thiouridine synthesizing protein A</fullName>
        <ecNumber evidence="3">2.8.1.-</ecNumber>
    </submittedName>
</protein>
<dbReference type="GO" id="GO:0016740">
    <property type="term" value="F:transferase activity"/>
    <property type="evidence" value="ECO:0007669"/>
    <property type="project" value="UniProtKB-KW"/>
</dbReference>
<proteinExistence type="inferred from homology"/>
<dbReference type="PANTHER" id="PTHR33279:SF2">
    <property type="entry name" value="SULFUR CARRIER PROTEIN TUSA"/>
    <property type="match status" value="1"/>
</dbReference>
<dbReference type="Gene3D" id="3.30.110.40">
    <property type="entry name" value="TusA-like domain"/>
    <property type="match status" value="1"/>
</dbReference>
<dbReference type="PROSITE" id="PS01148">
    <property type="entry name" value="UPF0033"/>
    <property type="match status" value="1"/>
</dbReference>
<dbReference type="CDD" id="cd00291">
    <property type="entry name" value="SirA_YedF_YeeD"/>
    <property type="match status" value="1"/>
</dbReference>
<dbReference type="Pfam" id="PF01206">
    <property type="entry name" value="TusA"/>
    <property type="match status" value="1"/>
</dbReference>
<comment type="similarity">
    <text evidence="1">Belongs to the sulfur carrier protein TusA family.</text>
</comment>
<dbReference type="EMBL" id="JAUSUZ010000001">
    <property type="protein sequence ID" value="MDQ0367732.1"/>
    <property type="molecule type" value="Genomic_DNA"/>
</dbReference>
<reference evidence="3 4" key="1">
    <citation type="submission" date="2023-07" db="EMBL/GenBank/DDBJ databases">
        <title>Sequencing the genomes of 1000 actinobacteria strains.</title>
        <authorList>
            <person name="Klenk H.-P."/>
        </authorList>
    </citation>
    <scope>NUCLEOTIDE SEQUENCE [LARGE SCALE GENOMIC DNA]</scope>
    <source>
        <strain evidence="3 4">DSM 44709</strain>
    </source>
</reference>
<dbReference type="InterPro" id="IPR036868">
    <property type="entry name" value="TusA-like_sf"/>
</dbReference>
<evidence type="ECO:0000259" key="2">
    <source>
        <dbReference type="PROSITE" id="PS01148"/>
    </source>
</evidence>
<dbReference type="PANTHER" id="PTHR33279">
    <property type="entry name" value="SULFUR CARRIER PROTEIN YEDF-RELATED"/>
    <property type="match status" value="1"/>
</dbReference>
<comment type="caution">
    <text evidence="3">The sequence shown here is derived from an EMBL/GenBank/DDBJ whole genome shotgun (WGS) entry which is preliminary data.</text>
</comment>
<name>A0AAE3W2I3_9ACTN</name>
<dbReference type="AlphaFoldDB" id="A0AAE3W2I3"/>
<dbReference type="Proteomes" id="UP001240236">
    <property type="component" value="Unassembled WGS sequence"/>
</dbReference>
<evidence type="ECO:0000256" key="1">
    <source>
        <dbReference type="ARBA" id="ARBA00008984"/>
    </source>
</evidence>
<dbReference type="RefSeq" id="WP_307241963.1">
    <property type="nucleotide sequence ID" value="NZ_JAUSUZ010000001.1"/>
</dbReference>
<evidence type="ECO:0000313" key="3">
    <source>
        <dbReference type="EMBL" id="MDQ0367732.1"/>
    </source>
</evidence>
<feature type="domain" description="UPF0033" evidence="2">
    <location>
        <begin position="13"/>
        <end position="37"/>
    </location>
</feature>
<accession>A0AAE3W2I3</accession>
<organism evidence="3 4">
    <name type="scientific">Catenuloplanes indicus</name>
    <dbReference type="NCBI Taxonomy" id="137267"/>
    <lineage>
        <taxon>Bacteria</taxon>
        <taxon>Bacillati</taxon>
        <taxon>Actinomycetota</taxon>
        <taxon>Actinomycetes</taxon>
        <taxon>Micromonosporales</taxon>
        <taxon>Micromonosporaceae</taxon>
        <taxon>Catenuloplanes</taxon>
    </lineage>
</organism>
<dbReference type="SUPFAM" id="SSF64307">
    <property type="entry name" value="SirA-like"/>
    <property type="match status" value="1"/>
</dbReference>